<keyword evidence="1" id="KW-1133">Transmembrane helix</keyword>
<dbReference type="EMBL" id="CAJVCH010184374">
    <property type="protein sequence ID" value="CAG7729799.1"/>
    <property type="molecule type" value="Genomic_DNA"/>
</dbReference>
<accession>A0A8J2P3M5</accession>
<comment type="caution">
    <text evidence="2">The sequence shown here is derived from an EMBL/GenBank/DDBJ whole genome shotgun (WGS) entry which is preliminary data.</text>
</comment>
<keyword evidence="1" id="KW-0812">Transmembrane</keyword>
<gene>
    <name evidence="2" type="ORF">AFUS01_LOCUS18491</name>
</gene>
<feature type="transmembrane region" description="Helical" evidence="1">
    <location>
        <begin position="57"/>
        <end position="75"/>
    </location>
</feature>
<sequence length="218" mass="24746">MLGYALPHMVHGILDCVDRRLKTESPTQRNLSSMCNDLVLASLEIGYYNHTYVPTNYGVKLVCMFIPITGLFVGIRHWHVSLGLSISMVCIGINTTALFMTYLGHAYEVPEKIQQLRLTILEKTGNLTKNQRNYLQPVVLRIPTCGIRAGRFYTSDRSTIPACPKEITKKYCKSVTIEFKKLKPGVNQATRSKKLDRDTCRRMGHNIPRLQISLSRNS</sequence>
<keyword evidence="1" id="KW-0472">Membrane</keyword>
<dbReference type="Proteomes" id="UP000708208">
    <property type="component" value="Unassembled WGS sequence"/>
</dbReference>
<keyword evidence="3" id="KW-1185">Reference proteome</keyword>
<reference evidence="2" key="1">
    <citation type="submission" date="2021-06" db="EMBL/GenBank/DDBJ databases">
        <authorList>
            <person name="Hodson N. C."/>
            <person name="Mongue J. A."/>
            <person name="Jaron S. K."/>
        </authorList>
    </citation>
    <scope>NUCLEOTIDE SEQUENCE</scope>
</reference>
<protein>
    <submittedName>
        <fullName evidence="2">Uncharacterized protein</fullName>
    </submittedName>
</protein>
<feature type="transmembrane region" description="Helical" evidence="1">
    <location>
        <begin position="82"/>
        <end position="103"/>
    </location>
</feature>
<proteinExistence type="predicted"/>
<name>A0A8J2P3M5_9HEXA</name>
<dbReference type="AlphaFoldDB" id="A0A8J2P3M5"/>
<evidence type="ECO:0000313" key="3">
    <source>
        <dbReference type="Proteomes" id="UP000708208"/>
    </source>
</evidence>
<organism evidence="2 3">
    <name type="scientific">Allacma fusca</name>
    <dbReference type="NCBI Taxonomy" id="39272"/>
    <lineage>
        <taxon>Eukaryota</taxon>
        <taxon>Metazoa</taxon>
        <taxon>Ecdysozoa</taxon>
        <taxon>Arthropoda</taxon>
        <taxon>Hexapoda</taxon>
        <taxon>Collembola</taxon>
        <taxon>Symphypleona</taxon>
        <taxon>Sminthuridae</taxon>
        <taxon>Allacma</taxon>
    </lineage>
</organism>
<evidence type="ECO:0000256" key="1">
    <source>
        <dbReference type="SAM" id="Phobius"/>
    </source>
</evidence>
<evidence type="ECO:0000313" key="2">
    <source>
        <dbReference type="EMBL" id="CAG7729799.1"/>
    </source>
</evidence>